<organism evidence="2 3">
    <name type="scientific">Apophysomyces ossiformis</name>
    <dbReference type="NCBI Taxonomy" id="679940"/>
    <lineage>
        <taxon>Eukaryota</taxon>
        <taxon>Fungi</taxon>
        <taxon>Fungi incertae sedis</taxon>
        <taxon>Mucoromycota</taxon>
        <taxon>Mucoromycotina</taxon>
        <taxon>Mucoromycetes</taxon>
        <taxon>Mucorales</taxon>
        <taxon>Mucorineae</taxon>
        <taxon>Mucoraceae</taxon>
        <taxon>Apophysomyces</taxon>
    </lineage>
</organism>
<feature type="region of interest" description="Disordered" evidence="1">
    <location>
        <begin position="120"/>
        <end position="150"/>
    </location>
</feature>
<feature type="region of interest" description="Disordered" evidence="1">
    <location>
        <begin position="57"/>
        <end position="84"/>
    </location>
</feature>
<keyword evidence="3" id="KW-1185">Reference proteome</keyword>
<dbReference type="Proteomes" id="UP000605846">
    <property type="component" value="Unassembled WGS sequence"/>
</dbReference>
<dbReference type="AlphaFoldDB" id="A0A8H7BHL9"/>
<evidence type="ECO:0000313" key="2">
    <source>
        <dbReference type="EMBL" id="KAF7722514.1"/>
    </source>
</evidence>
<reference evidence="2" key="1">
    <citation type="submission" date="2020-01" db="EMBL/GenBank/DDBJ databases">
        <title>Genome Sequencing of Three Apophysomyces-Like Fungal Strains Confirms a Novel Fungal Genus in the Mucoromycota with divergent Burkholderia-like Endosymbiotic Bacteria.</title>
        <authorList>
            <person name="Stajich J.E."/>
            <person name="Macias A.M."/>
            <person name="Carter-House D."/>
            <person name="Lovett B."/>
            <person name="Kasson L.R."/>
            <person name="Berry K."/>
            <person name="Grigoriev I."/>
            <person name="Chang Y."/>
            <person name="Spatafora J."/>
            <person name="Kasson M.T."/>
        </authorList>
    </citation>
    <scope>NUCLEOTIDE SEQUENCE</scope>
    <source>
        <strain evidence="2">NRRL A-21654</strain>
    </source>
</reference>
<proteinExistence type="predicted"/>
<gene>
    <name evidence="2" type="ORF">EC973_003076</name>
</gene>
<feature type="compositionally biased region" description="Basic and acidic residues" evidence="1">
    <location>
        <begin position="133"/>
        <end position="150"/>
    </location>
</feature>
<comment type="caution">
    <text evidence="2">The sequence shown here is derived from an EMBL/GenBank/DDBJ whole genome shotgun (WGS) entry which is preliminary data.</text>
</comment>
<accession>A0A8H7BHL9</accession>
<protein>
    <submittedName>
        <fullName evidence="2">Uncharacterized protein</fullName>
    </submittedName>
</protein>
<name>A0A8H7BHL9_9FUNG</name>
<feature type="compositionally biased region" description="Polar residues" evidence="1">
    <location>
        <begin position="72"/>
        <end position="84"/>
    </location>
</feature>
<sequence length="150" mass="17080">MNYFRTQSYVERYPDAERDERLRQLKKDLSLLSQEASGCGAKAAKWLSQWKTISPQLNLSERQNKREPKPKATTSVQQHITNHGTNTTVASVENQTIVGHVENQTAIGRVETQNIYYERADCDGNQPCSSENSDERKAEDHQLSGKQLQD</sequence>
<evidence type="ECO:0000313" key="3">
    <source>
        <dbReference type="Proteomes" id="UP000605846"/>
    </source>
</evidence>
<dbReference type="EMBL" id="JABAYA010000191">
    <property type="protein sequence ID" value="KAF7722514.1"/>
    <property type="molecule type" value="Genomic_DNA"/>
</dbReference>
<evidence type="ECO:0000256" key="1">
    <source>
        <dbReference type="SAM" id="MobiDB-lite"/>
    </source>
</evidence>